<dbReference type="AlphaFoldDB" id="A0A067SAR0"/>
<evidence type="ECO:0000313" key="4">
    <source>
        <dbReference type="Proteomes" id="UP000027222"/>
    </source>
</evidence>
<feature type="region of interest" description="Disordered" evidence="1">
    <location>
        <begin position="47"/>
        <end position="83"/>
    </location>
</feature>
<keyword evidence="2" id="KW-0812">Transmembrane</keyword>
<evidence type="ECO:0000256" key="1">
    <source>
        <dbReference type="SAM" id="MobiDB-lite"/>
    </source>
</evidence>
<dbReference type="EMBL" id="KL142411">
    <property type="protein sequence ID" value="KDR67985.1"/>
    <property type="molecule type" value="Genomic_DNA"/>
</dbReference>
<feature type="compositionally biased region" description="Polar residues" evidence="1">
    <location>
        <begin position="69"/>
        <end position="83"/>
    </location>
</feature>
<gene>
    <name evidence="3" type="ORF">GALMADRAFT_257534</name>
</gene>
<name>A0A067SAR0_GALM3</name>
<dbReference type="Proteomes" id="UP000027222">
    <property type="component" value="Unassembled WGS sequence"/>
</dbReference>
<dbReference type="HOGENOM" id="CLU_2542737_0_0_1"/>
<accession>A0A067SAR0</accession>
<proteinExistence type="predicted"/>
<sequence length="83" mass="8911">MVALSQRPTTPAFNNPKLKNFAIVAGGATLVLFAVLGIKKDIEKKETNLARNDYKSTDALSVSHRPAKNANTKGSTPTASKWV</sequence>
<organism evidence="3 4">
    <name type="scientific">Galerina marginata (strain CBS 339.88)</name>
    <dbReference type="NCBI Taxonomy" id="685588"/>
    <lineage>
        <taxon>Eukaryota</taxon>
        <taxon>Fungi</taxon>
        <taxon>Dikarya</taxon>
        <taxon>Basidiomycota</taxon>
        <taxon>Agaricomycotina</taxon>
        <taxon>Agaricomycetes</taxon>
        <taxon>Agaricomycetidae</taxon>
        <taxon>Agaricales</taxon>
        <taxon>Agaricineae</taxon>
        <taxon>Strophariaceae</taxon>
        <taxon>Galerina</taxon>
    </lineage>
</organism>
<keyword evidence="2" id="KW-1133">Transmembrane helix</keyword>
<dbReference type="OrthoDB" id="2941385at2759"/>
<keyword evidence="2" id="KW-0472">Membrane</keyword>
<feature type="transmembrane region" description="Helical" evidence="2">
    <location>
        <begin position="20"/>
        <end position="38"/>
    </location>
</feature>
<protein>
    <submittedName>
        <fullName evidence="3">Uncharacterized protein</fullName>
    </submittedName>
</protein>
<evidence type="ECO:0000256" key="2">
    <source>
        <dbReference type="SAM" id="Phobius"/>
    </source>
</evidence>
<keyword evidence="4" id="KW-1185">Reference proteome</keyword>
<evidence type="ECO:0000313" key="3">
    <source>
        <dbReference type="EMBL" id="KDR67985.1"/>
    </source>
</evidence>
<reference evidence="4" key="1">
    <citation type="journal article" date="2014" name="Proc. Natl. Acad. Sci. U.S.A.">
        <title>Extensive sampling of basidiomycete genomes demonstrates inadequacy of the white-rot/brown-rot paradigm for wood decay fungi.</title>
        <authorList>
            <person name="Riley R."/>
            <person name="Salamov A.A."/>
            <person name="Brown D.W."/>
            <person name="Nagy L.G."/>
            <person name="Floudas D."/>
            <person name="Held B.W."/>
            <person name="Levasseur A."/>
            <person name="Lombard V."/>
            <person name="Morin E."/>
            <person name="Otillar R."/>
            <person name="Lindquist E.A."/>
            <person name="Sun H."/>
            <person name="LaButti K.M."/>
            <person name="Schmutz J."/>
            <person name="Jabbour D."/>
            <person name="Luo H."/>
            <person name="Baker S.E."/>
            <person name="Pisabarro A.G."/>
            <person name="Walton J.D."/>
            <person name="Blanchette R.A."/>
            <person name="Henrissat B."/>
            <person name="Martin F."/>
            <person name="Cullen D."/>
            <person name="Hibbett D.S."/>
            <person name="Grigoriev I.V."/>
        </authorList>
    </citation>
    <scope>NUCLEOTIDE SEQUENCE [LARGE SCALE GENOMIC DNA]</scope>
    <source>
        <strain evidence="4">CBS 339.88</strain>
    </source>
</reference>
<feature type="compositionally biased region" description="Basic and acidic residues" evidence="1">
    <location>
        <begin position="47"/>
        <end position="56"/>
    </location>
</feature>